<gene>
    <name evidence="1" type="ORF">DLR72_16985</name>
</gene>
<dbReference type="RefSeq" id="WP_113611324.1">
    <property type="nucleotide sequence ID" value="NZ_CAWQMY010000019.1"/>
</dbReference>
<evidence type="ECO:0000313" key="1">
    <source>
        <dbReference type="EMBL" id="RBM61440.1"/>
    </source>
</evidence>
<name>A0ABD7FRV9_9VIBR</name>
<protein>
    <submittedName>
        <fullName evidence="1">DUF3630 domain-containing protein</fullName>
    </submittedName>
</protein>
<dbReference type="AlphaFoldDB" id="A0ABD7FRV9"/>
<proteinExistence type="predicted"/>
<dbReference type="EMBL" id="QKKU01000115">
    <property type="protein sequence ID" value="RBM61440.1"/>
    <property type="molecule type" value="Genomic_DNA"/>
</dbReference>
<dbReference type="Proteomes" id="UP000252199">
    <property type="component" value="Unassembled WGS sequence"/>
</dbReference>
<comment type="caution">
    <text evidence="1">The sequence shown here is derived from an EMBL/GenBank/DDBJ whole genome shotgun (WGS) entry which is preliminary data.</text>
</comment>
<evidence type="ECO:0000313" key="2">
    <source>
        <dbReference type="Proteomes" id="UP000252199"/>
    </source>
</evidence>
<dbReference type="Pfam" id="PF12305">
    <property type="entry name" value="DUF3630"/>
    <property type="match status" value="1"/>
</dbReference>
<accession>A0ABD7FRV9</accession>
<organism evidence="1 2">
    <name type="scientific">Vibrio paracholerae</name>
    <dbReference type="NCBI Taxonomy" id="650003"/>
    <lineage>
        <taxon>Bacteria</taxon>
        <taxon>Pseudomonadati</taxon>
        <taxon>Pseudomonadota</taxon>
        <taxon>Gammaproteobacteria</taxon>
        <taxon>Vibrionales</taxon>
        <taxon>Vibrionaceae</taxon>
        <taxon>Vibrio</taxon>
    </lineage>
</organism>
<sequence length="103" mass="11534">MAEFGLGDYLAAEGRLIVHVKNFDFEAFAETALRLVNLLSARVLEKQCDADLHTWLIDFEGCHLLLRGEHYSQSLWLETLTAGQGDEELAFIAKLLPPTCNAK</sequence>
<reference evidence="1 2" key="1">
    <citation type="submission" date="2018-06" db="EMBL/GenBank/DDBJ databases">
        <title>Draft genome sequences of nine Vibrio sp. clinical isolates from across the United States representing the closest known relative of Vibrio cholerae.</title>
        <authorList>
            <person name="Islam M.T."/>
            <person name="Liang K."/>
            <person name="Im M.S."/>
            <person name="Winkjer J."/>
            <person name="Busby S."/>
            <person name="Batra D."/>
            <person name="Rowe L."/>
            <person name="Tarr C.L."/>
            <person name="Boucher Y."/>
        </authorList>
    </citation>
    <scope>NUCLEOTIDE SEQUENCE [LARGE SCALE GENOMIC DNA]</scope>
    <source>
        <strain evidence="1 2">2017V-1110</strain>
    </source>
</reference>
<dbReference type="InterPro" id="IPR022080">
    <property type="entry name" value="DUF3630"/>
</dbReference>